<sequence>MMMIVVVVVSGSRVQIARTTAWSLWHSNNAVVAQQSVIISYCNLGTNTHIEKTYRTHSTQMSRGRSINSMSAAQHYGVYVCVLVCLLQEGDEKVRELIHHQIECMASQLDKNHISCIEDGAFRALRGLEVLTLNNNNISSIPVSSFNHMPKLRTFRLHSNNLNCDCHLAWLAQWLRQRPTIGLFTQCTSPAELRGLNVAEVQKHEFSCSDLSAYPPVVMFYKWRISPRPCVIYEPSNQQHSWENGETAER</sequence>
<evidence type="ECO:0000256" key="5">
    <source>
        <dbReference type="ARBA" id="ARBA00023170"/>
    </source>
</evidence>
<dbReference type="InterPro" id="IPR000483">
    <property type="entry name" value="Cys-rich_flank_reg_C"/>
</dbReference>
<dbReference type="SMART" id="SM00082">
    <property type="entry name" value="LRRCT"/>
    <property type="match status" value="1"/>
</dbReference>
<proteinExistence type="inferred from homology"/>
<dbReference type="STRING" id="240159.A0A4U5VC07"/>
<keyword evidence="4" id="KW-0677">Repeat</keyword>
<dbReference type="EMBL" id="CM014094">
    <property type="protein sequence ID" value="TKS85594.1"/>
    <property type="molecule type" value="Genomic_DNA"/>
</dbReference>
<dbReference type="SUPFAM" id="SSF52058">
    <property type="entry name" value="L domain-like"/>
    <property type="match status" value="1"/>
</dbReference>
<dbReference type="Pfam" id="PF01463">
    <property type="entry name" value="LRRCT"/>
    <property type="match status" value="1"/>
</dbReference>
<evidence type="ECO:0000256" key="4">
    <source>
        <dbReference type="ARBA" id="ARBA00022737"/>
    </source>
</evidence>
<evidence type="ECO:0000256" key="3">
    <source>
        <dbReference type="ARBA" id="ARBA00022729"/>
    </source>
</evidence>
<dbReference type="Proteomes" id="UP000298787">
    <property type="component" value="Chromosome 17"/>
</dbReference>
<reference evidence="7 8" key="1">
    <citation type="submission" date="2019-01" db="EMBL/GenBank/DDBJ databases">
        <title>Genome Assembly of Collichthys lucidus.</title>
        <authorList>
            <person name="Cai M."/>
            <person name="Xiao S."/>
        </authorList>
    </citation>
    <scope>NUCLEOTIDE SEQUENCE [LARGE SCALE GENOMIC DNA]</scope>
    <source>
        <strain evidence="7">JT15FE1705JMU</strain>
        <tissue evidence="7">Muscle</tissue>
    </source>
</reference>
<dbReference type="GO" id="GO:0007166">
    <property type="term" value="P:cell surface receptor signaling pathway"/>
    <property type="evidence" value="ECO:0007669"/>
    <property type="project" value="TreeGrafter"/>
</dbReference>
<evidence type="ECO:0000256" key="2">
    <source>
        <dbReference type="ARBA" id="ARBA00022614"/>
    </source>
</evidence>
<evidence type="ECO:0000313" key="7">
    <source>
        <dbReference type="EMBL" id="TKS85594.1"/>
    </source>
</evidence>
<dbReference type="PROSITE" id="PS51450">
    <property type="entry name" value="LRR"/>
    <property type="match status" value="1"/>
</dbReference>
<comment type="similarity">
    <text evidence="1">Belongs to the G-protein coupled receptor 2 family. Adhesion G-protein coupled receptor (ADGR) subfamily.</text>
</comment>
<dbReference type="Pfam" id="PF13855">
    <property type="entry name" value="LRR_8"/>
    <property type="match status" value="1"/>
</dbReference>
<dbReference type="InterPro" id="IPR032675">
    <property type="entry name" value="LRR_dom_sf"/>
</dbReference>
<dbReference type="Gene3D" id="3.80.10.10">
    <property type="entry name" value="Ribonuclease Inhibitor"/>
    <property type="match status" value="1"/>
</dbReference>
<dbReference type="InterPro" id="IPR001611">
    <property type="entry name" value="Leu-rich_rpt"/>
</dbReference>
<gene>
    <name evidence="7" type="ORF">D9C73_019748</name>
</gene>
<keyword evidence="8" id="KW-1185">Reference proteome</keyword>
<feature type="domain" description="LRRCT" evidence="6">
    <location>
        <begin position="160"/>
        <end position="209"/>
    </location>
</feature>
<organism evidence="7 8">
    <name type="scientific">Collichthys lucidus</name>
    <name type="common">Big head croaker</name>
    <name type="synonym">Sciaena lucida</name>
    <dbReference type="NCBI Taxonomy" id="240159"/>
    <lineage>
        <taxon>Eukaryota</taxon>
        <taxon>Metazoa</taxon>
        <taxon>Chordata</taxon>
        <taxon>Craniata</taxon>
        <taxon>Vertebrata</taxon>
        <taxon>Euteleostomi</taxon>
        <taxon>Actinopterygii</taxon>
        <taxon>Neopterygii</taxon>
        <taxon>Teleostei</taxon>
        <taxon>Neoteleostei</taxon>
        <taxon>Acanthomorphata</taxon>
        <taxon>Eupercaria</taxon>
        <taxon>Sciaenidae</taxon>
        <taxon>Collichthys</taxon>
    </lineage>
</organism>
<keyword evidence="5" id="KW-0675">Receptor</keyword>
<name>A0A4U5VC07_COLLU</name>
<keyword evidence="3" id="KW-0732">Signal</keyword>
<evidence type="ECO:0000256" key="1">
    <source>
        <dbReference type="ARBA" id="ARBA00007343"/>
    </source>
</evidence>
<dbReference type="PANTHER" id="PTHR45930">
    <property type="entry name" value="G-PROTEIN COUPLED RECEPTOR 124-LIKE PROTEIN"/>
    <property type="match status" value="1"/>
</dbReference>
<dbReference type="InterPro" id="IPR003591">
    <property type="entry name" value="Leu-rich_rpt_typical-subtyp"/>
</dbReference>
<evidence type="ECO:0000259" key="6">
    <source>
        <dbReference type="SMART" id="SM00082"/>
    </source>
</evidence>
<dbReference type="PANTHER" id="PTHR45930:SF4">
    <property type="entry name" value="ADHESION G PROTEIN-COUPLED RECEPTOR A3"/>
    <property type="match status" value="1"/>
</dbReference>
<dbReference type="SMART" id="SM00369">
    <property type="entry name" value="LRR_TYP"/>
    <property type="match status" value="1"/>
</dbReference>
<protein>
    <submittedName>
        <fullName evidence="7">Slit-like protein 1 protein</fullName>
    </submittedName>
</protein>
<accession>A0A4U5VC07</accession>
<keyword evidence="2" id="KW-0433">Leucine-rich repeat</keyword>
<dbReference type="InterPro" id="IPR051963">
    <property type="entry name" value="Adhesion_GPCR_A"/>
</dbReference>
<dbReference type="AlphaFoldDB" id="A0A4U5VC07"/>
<dbReference type="GO" id="GO:0005886">
    <property type="term" value="C:plasma membrane"/>
    <property type="evidence" value="ECO:0007669"/>
    <property type="project" value="TreeGrafter"/>
</dbReference>
<evidence type="ECO:0000313" key="8">
    <source>
        <dbReference type="Proteomes" id="UP000298787"/>
    </source>
</evidence>
<dbReference type="FunFam" id="3.80.10.10:FF:000039">
    <property type="entry name" value="slit homolog 2 protein isoform X2"/>
    <property type="match status" value="1"/>
</dbReference>